<comment type="similarity">
    <text evidence="1">Belongs to the short-chain dehydrogenases/reductases (SDR) family.</text>
</comment>
<dbReference type="PANTHER" id="PTHR42879">
    <property type="entry name" value="3-OXOACYL-(ACYL-CARRIER-PROTEIN) REDUCTASE"/>
    <property type="match status" value="1"/>
</dbReference>
<evidence type="ECO:0000256" key="2">
    <source>
        <dbReference type="ARBA" id="ARBA00023002"/>
    </source>
</evidence>
<accession>A0A101PRH6</accession>
<evidence type="ECO:0000313" key="4">
    <source>
        <dbReference type="Proteomes" id="UP000053398"/>
    </source>
</evidence>
<dbReference type="PANTHER" id="PTHR42879:SF6">
    <property type="entry name" value="NADPH-DEPENDENT REDUCTASE BACG"/>
    <property type="match status" value="1"/>
</dbReference>
<dbReference type="PRINTS" id="PR00081">
    <property type="entry name" value="GDHRDH"/>
</dbReference>
<protein>
    <submittedName>
        <fullName evidence="3">Oxidoreductase</fullName>
    </submittedName>
</protein>
<dbReference type="Pfam" id="PF13561">
    <property type="entry name" value="adh_short_C2"/>
    <property type="match status" value="1"/>
</dbReference>
<dbReference type="InterPro" id="IPR002347">
    <property type="entry name" value="SDR_fam"/>
</dbReference>
<dbReference type="InterPro" id="IPR036291">
    <property type="entry name" value="NAD(P)-bd_dom_sf"/>
</dbReference>
<dbReference type="Gene3D" id="3.40.50.720">
    <property type="entry name" value="NAD(P)-binding Rossmann-like Domain"/>
    <property type="match status" value="1"/>
</dbReference>
<sequence>MHIDLSGKTAIVTGSSQGIGFATALGLARTGARTVITGRDTARLEKALRRITDDVPGAAVDAVAADLSTSEGAETLLAEVPAADILVNNLGIFEPKAFLDIDDAEWRRYFDVNVLSGIRLSRLYLPAMIERRWGRIVFVSSESALQIPPEMMHYGMTKTAQLAVARGLAEVCAGSAVTVNSVLPGPTNSEGIAGFVAELGAGSGLSLDEQVDEFVREHRPTSLLRRAATPEKVANLIVYLSSPQASATTGAALSVDGGTRRSVV</sequence>
<dbReference type="GO" id="GO:0016491">
    <property type="term" value="F:oxidoreductase activity"/>
    <property type="evidence" value="ECO:0007669"/>
    <property type="project" value="UniProtKB-KW"/>
</dbReference>
<dbReference type="AlphaFoldDB" id="A0A101PRH6"/>
<evidence type="ECO:0000256" key="1">
    <source>
        <dbReference type="ARBA" id="ARBA00006484"/>
    </source>
</evidence>
<dbReference type="Proteomes" id="UP000053398">
    <property type="component" value="Unassembled WGS sequence"/>
</dbReference>
<keyword evidence="2" id="KW-0560">Oxidoreductase</keyword>
<dbReference type="EMBL" id="LMWP01000057">
    <property type="protein sequence ID" value="KUN16282.1"/>
    <property type="molecule type" value="Genomic_DNA"/>
</dbReference>
<keyword evidence="4" id="KW-1185">Reference proteome</keyword>
<organism evidence="3 4">
    <name type="scientific">Streptomyces corchorusii</name>
    <name type="common">Streptomyces chibaensis</name>
    <dbReference type="NCBI Taxonomy" id="1903"/>
    <lineage>
        <taxon>Bacteria</taxon>
        <taxon>Bacillati</taxon>
        <taxon>Actinomycetota</taxon>
        <taxon>Actinomycetes</taxon>
        <taxon>Kitasatosporales</taxon>
        <taxon>Streptomycetaceae</taxon>
        <taxon>Streptomyces</taxon>
    </lineage>
</organism>
<comment type="caution">
    <text evidence="3">The sequence shown here is derived from an EMBL/GenBank/DDBJ whole genome shotgun (WGS) entry which is preliminary data.</text>
</comment>
<dbReference type="RefSeq" id="WP_059266668.1">
    <property type="nucleotide sequence ID" value="NZ_KQ948374.1"/>
</dbReference>
<gene>
    <name evidence="3" type="ORF">AQJ11_40005</name>
</gene>
<proteinExistence type="inferred from homology"/>
<dbReference type="InterPro" id="IPR050259">
    <property type="entry name" value="SDR"/>
</dbReference>
<dbReference type="FunFam" id="3.40.50.720:FF:000084">
    <property type="entry name" value="Short-chain dehydrogenase reductase"/>
    <property type="match status" value="1"/>
</dbReference>
<dbReference type="SUPFAM" id="SSF51735">
    <property type="entry name" value="NAD(P)-binding Rossmann-fold domains"/>
    <property type="match status" value="1"/>
</dbReference>
<reference evidence="3 4" key="1">
    <citation type="submission" date="2015-10" db="EMBL/GenBank/DDBJ databases">
        <title>Draft genome sequence of Streptomyces corchorusii DSM 40340, type strain for the species Streptomyces corchorusii.</title>
        <authorList>
            <person name="Ruckert C."/>
            <person name="Winkler A."/>
            <person name="Kalinowski J."/>
            <person name="Kampfer P."/>
            <person name="Glaeser S."/>
        </authorList>
    </citation>
    <scope>NUCLEOTIDE SEQUENCE [LARGE SCALE GENOMIC DNA]</scope>
    <source>
        <strain evidence="3 4">DSM 40340</strain>
    </source>
</reference>
<name>A0A101PRH6_STRCK</name>
<evidence type="ECO:0000313" key="3">
    <source>
        <dbReference type="EMBL" id="KUN16282.1"/>
    </source>
</evidence>